<dbReference type="Pfam" id="PF12146">
    <property type="entry name" value="Hydrolase_4"/>
    <property type="match status" value="1"/>
</dbReference>
<evidence type="ECO:0000259" key="1">
    <source>
        <dbReference type="Pfam" id="PF12146"/>
    </source>
</evidence>
<dbReference type="Proteomes" id="UP000320048">
    <property type="component" value="Unassembled WGS sequence"/>
</dbReference>
<dbReference type="Gene3D" id="3.40.50.1820">
    <property type="entry name" value="alpha/beta hydrolase"/>
    <property type="match status" value="1"/>
</dbReference>
<keyword evidence="2" id="KW-0378">Hydrolase</keyword>
<dbReference type="SUPFAM" id="SSF53474">
    <property type="entry name" value="alpha/beta-Hydrolases"/>
    <property type="match status" value="1"/>
</dbReference>
<feature type="domain" description="Serine aminopeptidase S33" evidence="1">
    <location>
        <begin position="43"/>
        <end position="158"/>
    </location>
</feature>
<reference evidence="2 3" key="1">
    <citation type="journal article" date="2019" name="Nat. Microbiol.">
        <title>Mediterranean grassland soil C-N compound turnover is dependent on rainfall and depth, and is mediated by genomically divergent microorganisms.</title>
        <authorList>
            <person name="Diamond S."/>
            <person name="Andeer P.F."/>
            <person name="Li Z."/>
            <person name="Crits-Christoph A."/>
            <person name="Burstein D."/>
            <person name="Anantharaman K."/>
            <person name="Lane K.R."/>
            <person name="Thomas B.C."/>
            <person name="Pan C."/>
            <person name="Northen T.R."/>
            <person name="Banfield J.F."/>
        </authorList>
    </citation>
    <scope>NUCLEOTIDE SEQUENCE [LARGE SCALE GENOMIC DNA]</scope>
    <source>
        <strain evidence="2">NP_7</strain>
    </source>
</reference>
<accession>A0A537JIQ5</accession>
<evidence type="ECO:0000313" key="3">
    <source>
        <dbReference type="Proteomes" id="UP000320048"/>
    </source>
</evidence>
<dbReference type="InterPro" id="IPR022742">
    <property type="entry name" value="Hydrolase_4"/>
</dbReference>
<proteinExistence type="predicted"/>
<organism evidence="2 3">
    <name type="scientific">Candidatus Segetimicrobium genomatis</name>
    <dbReference type="NCBI Taxonomy" id="2569760"/>
    <lineage>
        <taxon>Bacteria</taxon>
        <taxon>Bacillati</taxon>
        <taxon>Candidatus Sysuimicrobiota</taxon>
        <taxon>Candidatus Sysuimicrobiia</taxon>
        <taxon>Candidatus Sysuimicrobiales</taxon>
        <taxon>Candidatus Segetimicrobiaceae</taxon>
        <taxon>Candidatus Segetimicrobium</taxon>
    </lineage>
</organism>
<gene>
    <name evidence="2" type="ORF">E6H04_02995</name>
</gene>
<dbReference type="AlphaFoldDB" id="A0A537JIQ5"/>
<dbReference type="GO" id="GO:0016787">
    <property type="term" value="F:hydrolase activity"/>
    <property type="evidence" value="ECO:0007669"/>
    <property type="project" value="UniProtKB-KW"/>
</dbReference>
<sequence>MVPFYFGPPHKPLFGCYHEPRSGPPRQCGVILCPPLGYEYINSHRAYRQLAVRLSHVGFPVLLFDFYGSGDSGGDDELEGIPPHLSDISTAIDELRRRAGVAKVCLVGLRLGGTLSMMAGAERGDVEGLVLWDPVIDGRVYIREMTTVHQDLLGPSFSRPKHGTTNGTAIEILGFTLAHSLLADLETIDLLAIRRKPAKSTLVLESDGGGGARGLSEHLKSMETRLEYQLLPGPRIWLPDREGGLLVPAPTLHSIVSWIARVQP</sequence>
<evidence type="ECO:0000313" key="2">
    <source>
        <dbReference type="EMBL" id="TMI83425.1"/>
    </source>
</evidence>
<protein>
    <submittedName>
        <fullName evidence="2">Alpha/beta fold hydrolase</fullName>
    </submittedName>
</protein>
<dbReference type="EMBL" id="VBAO01000076">
    <property type="protein sequence ID" value="TMI83425.1"/>
    <property type="molecule type" value="Genomic_DNA"/>
</dbReference>
<dbReference type="InterPro" id="IPR029058">
    <property type="entry name" value="AB_hydrolase_fold"/>
</dbReference>
<name>A0A537JIQ5_9BACT</name>
<comment type="caution">
    <text evidence="2">The sequence shown here is derived from an EMBL/GenBank/DDBJ whole genome shotgun (WGS) entry which is preliminary data.</text>
</comment>